<name>A0AAV6HVB2_9ERIC</name>
<feature type="region of interest" description="Disordered" evidence="1">
    <location>
        <begin position="414"/>
        <end position="439"/>
    </location>
</feature>
<comment type="caution">
    <text evidence="3">The sequence shown here is derived from an EMBL/GenBank/DDBJ whole genome shotgun (WGS) entry which is preliminary data.</text>
</comment>
<accession>A0AAV6HVB2</accession>
<evidence type="ECO:0000313" key="3">
    <source>
        <dbReference type="EMBL" id="KAG5520388.1"/>
    </source>
</evidence>
<organism evidence="3 4">
    <name type="scientific">Rhododendron griersonianum</name>
    <dbReference type="NCBI Taxonomy" id="479676"/>
    <lineage>
        <taxon>Eukaryota</taxon>
        <taxon>Viridiplantae</taxon>
        <taxon>Streptophyta</taxon>
        <taxon>Embryophyta</taxon>
        <taxon>Tracheophyta</taxon>
        <taxon>Spermatophyta</taxon>
        <taxon>Magnoliopsida</taxon>
        <taxon>eudicotyledons</taxon>
        <taxon>Gunneridae</taxon>
        <taxon>Pentapetalae</taxon>
        <taxon>asterids</taxon>
        <taxon>Ericales</taxon>
        <taxon>Ericaceae</taxon>
        <taxon>Ericoideae</taxon>
        <taxon>Rhodoreae</taxon>
        <taxon>Rhododendron</taxon>
    </lineage>
</organism>
<feature type="region of interest" description="Disordered" evidence="1">
    <location>
        <begin position="242"/>
        <end position="322"/>
    </location>
</feature>
<gene>
    <name evidence="3" type="ORF">RHGRI_033086</name>
</gene>
<protein>
    <recommendedName>
        <fullName evidence="2">Transposase-associated domain-containing protein</fullName>
    </recommendedName>
</protein>
<evidence type="ECO:0000256" key="1">
    <source>
        <dbReference type="SAM" id="MobiDB-lite"/>
    </source>
</evidence>
<evidence type="ECO:0000259" key="2">
    <source>
        <dbReference type="Pfam" id="PF13963"/>
    </source>
</evidence>
<feature type="compositionally biased region" description="Acidic residues" evidence="1">
    <location>
        <begin position="83"/>
        <end position="99"/>
    </location>
</feature>
<feature type="domain" description="Transposase-associated" evidence="2">
    <location>
        <begin position="3"/>
        <end position="76"/>
    </location>
</feature>
<dbReference type="AlphaFoldDB" id="A0AAV6HVB2"/>
<dbReference type="PANTHER" id="PTHR10775">
    <property type="entry name" value="OS08G0208400 PROTEIN"/>
    <property type="match status" value="1"/>
</dbReference>
<feature type="domain" description="Transposase-associated" evidence="2">
    <location>
        <begin position="341"/>
        <end position="414"/>
    </location>
</feature>
<proteinExistence type="predicted"/>
<evidence type="ECO:0000313" key="4">
    <source>
        <dbReference type="Proteomes" id="UP000823749"/>
    </source>
</evidence>
<feature type="region of interest" description="Disordered" evidence="1">
    <location>
        <begin position="77"/>
        <end position="99"/>
    </location>
</feature>
<keyword evidence="4" id="KW-1185">Reference proteome</keyword>
<feature type="compositionally biased region" description="Acidic residues" evidence="1">
    <location>
        <begin position="421"/>
        <end position="439"/>
    </location>
</feature>
<dbReference type="PANTHER" id="PTHR10775:SF188">
    <property type="entry name" value="TRANSPOSASE-ASSOCIATED DOMAIN-CONTAINING PROTEIN"/>
    <property type="match status" value="1"/>
</dbReference>
<dbReference type="InterPro" id="IPR029480">
    <property type="entry name" value="Transpos_assoc"/>
</dbReference>
<feature type="region of interest" description="Disordered" evidence="1">
    <location>
        <begin position="597"/>
        <end position="631"/>
    </location>
</feature>
<dbReference type="Gene3D" id="3.30.890.10">
    <property type="entry name" value="Methyl-cpg-binding Protein 2, Chain A"/>
    <property type="match status" value="1"/>
</dbReference>
<sequence length="842" mass="96021">MDKSWMQLTNTMDPEYQKGVQEFLQFAFDRSRPVIQIRCPCMKCYNCYFRTREEAEDHLLKHGIVKSYVKWRNHGEYEKQGPDDDYDPDDEDSDFEPTLDEEVEGDLKVMIIDLATSIFAESSTSQGPNAAGGEVDTFSKLLTDAQKRLYPGCEKFSNVSFLVQLLHVKFVHRLTIETTEIFLKLAKDMCPESNTIPGSYDEAKMMVQDFHLQVVKERLHNTGNMPASPSCAVVQDRGFSTPGNGDYVQQGDPFFKGGAAENSPSKAEKVSREKRTSSEFSSEVGDGRSSRLRGPPKTLLDGDSKGPRNTQPSRSEHKKKLHEKIDILRLARNRRDTWMNKSWMQLTNTMDPEYQKGVQEFLQFAFDCSSPAIKIRCPCMKCYNCYFRTREEAEDHLLKHGIVKSYVKWADHGEYEKQGPDDDDDDDSDDEDSHFEPTLDEEVEGDLKVMIIDLATSVFAESSTSQGPNAAGGEADTFSKLLTDAQKRLYPGCENFSNVSFLVRLLHIKFVHRWTNDATEMFLKLAKDVFPEGNTIPGSYDEAKKIVQDFHLQVVKERLLNAGNMPASPSCAVVQDRGFSTPGNGDYEQQGDPFFKGEVAENSPSKAEKVSREKRTRTLRTSSEFSSEMDKQRRQLNFTQVVRSGKQMEINPRVLASPVALFFIVINPRKPTFKKSHRQKGSGEDVIAAVPLRYKFPDSDTIHRMENPELTIEDRKTGWIQEERQRQNGHRDKYYYHLKSEEECRSLLEVYDFIKLGVPKRLRKKLNINEGQAPPSREKRSGASLLSKTIVGSYNNETKMVSLQANVERQPEQVHNVASAHNEAEASRGDQHVFPYITFEFL</sequence>
<dbReference type="EMBL" id="JACTNZ010000012">
    <property type="protein sequence ID" value="KAG5520388.1"/>
    <property type="molecule type" value="Genomic_DNA"/>
</dbReference>
<dbReference type="Pfam" id="PF13963">
    <property type="entry name" value="Transpos_assoc"/>
    <property type="match status" value="2"/>
</dbReference>
<feature type="compositionally biased region" description="Basic and acidic residues" evidence="1">
    <location>
        <begin position="266"/>
        <end position="277"/>
    </location>
</feature>
<dbReference type="Proteomes" id="UP000823749">
    <property type="component" value="Chromosome 12"/>
</dbReference>
<reference evidence="3" key="1">
    <citation type="submission" date="2020-08" db="EMBL/GenBank/DDBJ databases">
        <title>Plant Genome Project.</title>
        <authorList>
            <person name="Zhang R.-G."/>
        </authorList>
    </citation>
    <scope>NUCLEOTIDE SEQUENCE</scope>
    <source>
        <strain evidence="3">WSP0</strain>
        <tissue evidence="3">Leaf</tissue>
    </source>
</reference>